<dbReference type="RefSeq" id="XP_027612355.1">
    <property type="nucleotide sequence ID" value="XM_027756554.1"/>
</dbReference>
<dbReference type="InterPro" id="IPR011009">
    <property type="entry name" value="Kinase-like_dom_sf"/>
</dbReference>
<dbReference type="Gene3D" id="3.30.200.20">
    <property type="entry name" value="Phosphorylase Kinase, domain 1"/>
    <property type="match status" value="1"/>
</dbReference>
<dbReference type="InterPro" id="IPR008271">
    <property type="entry name" value="Ser/Thr_kinase_AS"/>
</dbReference>
<dbReference type="EMBL" id="BFAD01000003">
    <property type="protein sequence ID" value="GBE81442.1"/>
    <property type="molecule type" value="Genomic_DNA"/>
</dbReference>
<evidence type="ECO:0000256" key="2">
    <source>
        <dbReference type="ARBA" id="ARBA00012513"/>
    </source>
</evidence>
<evidence type="ECO:0000313" key="14">
    <source>
        <dbReference type="Proteomes" id="UP000287166"/>
    </source>
</evidence>
<evidence type="ECO:0000256" key="11">
    <source>
        <dbReference type="SAM" id="MobiDB-lite"/>
    </source>
</evidence>
<dbReference type="InterPro" id="IPR039046">
    <property type="entry name" value="PDPK1"/>
</dbReference>
<organism evidence="13 14">
    <name type="scientific">Sparassis crispa</name>
    <dbReference type="NCBI Taxonomy" id="139825"/>
    <lineage>
        <taxon>Eukaryota</taxon>
        <taxon>Fungi</taxon>
        <taxon>Dikarya</taxon>
        <taxon>Basidiomycota</taxon>
        <taxon>Agaricomycotina</taxon>
        <taxon>Agaricomycetes</taxon>
        <taxon>Polyporales</taxon>
        <taxon>Sparassidaceae</taxon>
        <taxon>Sparassis</taxon>
    </lineage>
</organism>
<dbReference type="GeneID" id="38778359"/>
<feature type="region of interest" description="Disordered" evidence="11">
    <location>
        <begin position="1"/>
        <end position="117"/>
    </location>
</feature>
<reference evidence="13 14" key="1">
    <citation type="journal article" date="2018" name="Sci. Rep.">
        <title>Genome sequence of the cauliflower mushroom Sparassis crispa (Hanabiratake) and its association with beneficial usage.</title>
        <authorList>
            <person name="Kiyama R."/>
            <person name="Furutani Y."/>
            <person name="Kawaguchi K."/>
            <person name="Nakanishi T."/>
        </authorList>
    </citation>
    <scope>NUCLEOTIDE SEQUENCE [LARGE SCALE GENOMIC DNA]</scope>
</reference>
<dbReference type="SUPFAM" id="SSF56112">
    <property type="entry name" value="Protein kinase-like (PK-like)"/>
    <property type="match status" value="1"/>
</dbReference>
<keyword evidence="6" id="KW-0418">Kinase</keyword>
<accession>A0A401GH01</accession>
<feature type="compositionally biased region" description="Low complexity" evidence="11">
    <location>
        <begin position="54"/>
        <end position="77"/>
    </location>
</feature>
<evidence type="ECO:0000256" key="10">
    <source>
        <dbReference type="PROSITE-ProRule" id="PRU10141"/>
    </source>
</evidence>
<feature type="compositionally biased region" description="Low complexity" evidence="11">
    <location>
        <begin position="98"/>
        <end position="112"/>
    </location>
</feature>
<feature type="binding site" evidence="10">
    <location>
        <position position="151"/>
    </location>
    <ligand>
        <name>ATP</name>
        <dbReference type="ChEBI" id="CHEBI:30616"/>
    </ligand>
</feature>
<dbReference type="GO" id="GO:0035556">
    <property type="term" value="P:intracellular signal transduction"/>
    <property type="evidence" value="ECO:0007669"/>
    <property type="project" value="TreeGrafter"/>
</dbReference>
<dbReference type="GO" id="GO:0005524">
    <property type="term" value="F:ATP binding"/>
    <property type="evidence" value="ECO:0007669"/>
    <property type="project" value="UniProtKB-UniRule"/>
</dbReference>
<evidence type="ECO:0000256" key="1">
    <source>
        <dbReference type="ARBA" id="ARBA00010006"/>
    </source>
</evidence>
<dbReference type="Proteomes" id="UP000287166">
    <property type="component" value="Unassembled WGS sequence"/>
</dbReference>
<dbReference type="FunFam" id="1.10.510.10:FF:000833">
    <property type="entry name" value="AGC family protein kinase"/>
    <property type="match status" value="1"/>
</dbReference>
<feature type="compositionally biased region" description="Basic and acidic residues" evidence="11">
    <location>
        <begin position="85"/>
        <end position="96"/>
    </location>
</feature>
<dbReference type="InterPro" id="IPR017441">
    <property type="entry name" value="Protein_kinase_ATP_BS"/>
</dbReference>
<dbReference type="PANTHER" id="PTHR24356">
    <property type="entry name" value="SERINE/THREONINE-PROTEIN KINASE"/>
    <property type="match status" value="1"/>
</dbReference>
<feature type="compositionally biased region" description="Polar residues" evidence="11">
    <location>
        <begin position="1"/>
        <end position="20"/>
    </location>
</feature>
<evidence type="ECO:0000313" key="13">
    <source>
        <dbReference type="EMBL" id="GBE81442.1"/>
    </source>
</evidence>
<comment type="catalytic activity">
    <reaction evidence="9">
        <text>L-seryl-[protein] + ATP = O-phospho-L-seryl-[protein] + ADP + H(+)</text>
        <dbReference type="Rhea" id="RHEA:17989"/>
        <dbReference type="Rhea" id="RHEA-COMP:9863"/>
        <dbReference type="Rhea" id="RHEA-COMP:11604"/>
        <dbReference type="ChEBI" id="CHEBI:15378"/>
        <dbReference type="ChEBI" id="CHEBI:29999"/>
        <dbReference type="ChEBI" id="CHEBI:30616"/>
        <dbReference type="ChEBI" id="CHEBI:83421"/>
        <dbReference type="ChEBI" id="CHEBI:456216"/>
        <dbReference type="EC" id="2.7.11.1"/>
    </reaction>
</comment>
<comment type="catalytic activity">
    <reaction evidence="8">
        <text>L-threonyl-[protein] + ATP = O-phospho-L-threonyl-[protein] + ADP + H(+)</text>
        <dbReference type="Rhea" id="RHEA:46608"/>
        <dbReference type="Rhea" id="RHEA-COMP:11060"/>
        <dbReference type="Rhea" id="RHEA-COMP:11605"/>
        <dbReference type="ChEBI" id="CHEBI:15378"/>
        <dbReference type="ChEBI" id="CHEBI:30013"/>
        <dbReference type="ChEBI" id="CHEBI:30616"/>
        <dbReference type="ChEBI" id="CHEBI:61977"/>
        <dbReference type="ChEBI" id="CHEBI:456216"/>
        <dbReference type="EC" id="2.7.11.1"/>
    </reaction>
</comment>
<dbReference type="InterPro" id="IPR011993">
    <property type="entry name" value="PH-like_dom_sf"/>
</dbReference>
<evidence type="ECO:0000256" key="6">
    <source>
        <dbReference type="ARBA" id="ARBA00022777"/>
    </source>
</evidence>
<evidence type="ECO:0000256" key="7">
    <source>
        <dbReference type="ARBA" id="ARBA00022840"/>
    </source>
</evidence>
<evidence type="ECO:0000256" key="4">
    <source>
        <dbReference type="ARBA" id="ARBA00022679"/>
    </source>
</evidence>
<dbReference type="InParanoid" id="A0A401GH01"/>
<keyword evidence="14" id="KW-1185">Reference proteome</keyword>
<feature type="compositionally biased region" description="Polar residues" evidence="11">
    <location>
        <begin position="740"/>
        <end position="756"/>
    </location>
</feature>
<dbReference type="STRING" id="139825.A0A401GH01"/>
<protein>
    <recommendedName>
        <fullName evidence="2">non-specific serine/threonine protein kinase</fullName>
        <ecNumber evidence="2">2.7.11.1</ecNumber>
    </recommendedName>
</protein>
<dbReference type="PROSITE" id="PS50011">
    <property type="entry name" value="PROTEIN_KINASE_DOM"/>
    <property type="match status" value="1"/>
</dbReference>
<dbReference type="Pfam" id="PF00069">
    <property type="entry name" value="Pkinase"/>
    <property type="match status" value="1"/>
</dbReference>
<dbReference type="InterPro" id="IPR050236">
    <property type="entry name" value="Ser_Thr_kinase_AGC"/>
</dbReference>
<name>A0A401GH01_9APHY</name>
<evidence type="ECO:0000256" key="8">
    <source>
        <dbReference type="ARBA" id="ARBA00047899"/>
    </source>
</evidence>
<dbReference type="CDD" id="cd05581">
    <property type="entry name" value="STKc_PDK1"/>
    <property type="match status" value="1"/>
</dbReference>
<dbReference type="PROSITE" id="PS00107">
    <property type="entry name" value="PROTEIN_KINASE_ATP"/>
    <property type="match status" value="1"/>
</dbReference>
<proteinExistence type="inferred from homology"/>
<feature type="compositionally biased region" description="Low complexity" evidence="11">
    <location>
        <begin position="25"/>
        <end position="41"/>
    </location>
</feature>
<sequence>MLKVQLSSPSPDGPLQTTPSLADLSRNASVISSSSSSSSTSDLTLQSPERPRPLRTFSSPRSRSPQSPSTPRGSRPPAYLARELGLAEHNDDRPAELRPPASRAPSKSRSSSVNGRNAADDYEFGRVLGEGSYSTVRLAKHRVTHQEYAIKILDKGHLRRYGKMPIALAEKNTLVRLGAGHPGIVRLHQAFQDEWSLYFVLDLARNGELKDRISCMGSLSTACARVYAAQIVDALDYMHSRGVIHRDLKPENLLLDDDLRIKITDFGTGKILDPGGERTKTFVGTAQYVAPELLEDSQTSESSDFWALGCILYQMISGRFAFRGLSDYLTYQKIKQLDYAFPDGFDAQAGDLVRKLLVRDPAARLGAGPAGSPYDMKALRAHPFFASISWGTLWTDPVPPLEPGLVKRPHANGGSSEDANRSWAELVAEGEDPADDEISWASDGEGAVYDELSKAAGAKAPNGNTNGKTNGNGYFPGGEVGPMGERRPYFAPVPVPVPQREDGVRETMPPPSASAGSVVRFAAVPEEGSAEADVDADSFELRSSAKAIPAAAKAQPIDVPRVPLVESYSTGSATSSSEGSPVDRLDGLAVNRGRNRAQIPIQGNGVIADSEWTTLLLPGENLVYNSVIEPSAPRRRASRLLAMAVTPRRFKIRELVLTTHRLLCVKRKPGRPLQTRLELFLRQCDREKDLRHVVTGVEAKGEREFVVMTGTKSHCFIAGSATLASSWMREIRAALERSQGPPSTRQPVPSHQCSRT</sequence>
<keyword evidence="7 10" id="KW-0067">ATP-binding</keyword>
<dbReference type="SMART" id="SM00220">
    <property type="entry name" value="S_TKc"/>
    <property type="match status" value="1"/>
</dbReference>
<dbReference type="PROSITE" id="PS00108">
    <property type="entry name" value="PROTEIN_KINASE_ST"/>
    <property type="match status" value="1"/>
</dbReference>
<evidence type="ECO:0000256" key="5">
    <source>
        <dbReference type="ARBA" id="ARBA00022741"/>
    </source>
</evidence>
<feature type="region of interest" description="Disordered" evidence="11">
    <location>
        <begin position="736"/>
        <end position="756"/>
    </location>
</feature>
<evidence type="ECO:0000256" key="3">
    <source>
        <dbReference type="ARBA" id="ARBA00022527"/>
    </source>
</evidence>
<comment type="similarity">
    <text evidence="1">Belongs to the protein kinase superfamily. AGC Ser/Thr protein kinase family. PDPK1 subfamily.</text>
</comment>
<dbReference type="Gene3D" id="1.10.510.10">
    <property type="entry name" value="Transferase(Phosphotransferase) domain 1"/>
    <property type="match status" value="1"/>
</dbReference>
<evidence type="ECO:0000259" key="12">
    <source>
        <dbReference type="PROSITE" id="PS50011"/>
    </source>
</evidence>
<dbReference type="PANTHER" id="PTHR24356:SF163">
    <property type="entry name" value="3-PHOSPHOINOSITIDE-DEPENDENT PROTEIN KINASE 1-RELATED"/>
    <property type="match status" value="1"/>
</dbReference>
<keyword evidence="3" id="KW-0723">Serine/threonine-protein kinase</keyword>
<feature type="domain" description="Protein kinase" evidence="12">
    <location>
        <begin position="122"/>
        <end position="385"/>
    </location>
</feature>
<gene>
    <name evidence="13" type="ORF">SCP_0311710</name>
</gene>
<dbReference type="InterPro" id="IPR000719">
    <property type="entry name" value="Prot_kinase_dom"/>
</dbReference>
<dbReference type="GO" id="GO:0004674">
    <property type="term" value="F:protein serine/threonine kinase activity"/>
    <property type="evidence" value="ECO:0007669"/>
    <property type="project" value="UniProtKB-KW"/>
</dbReference>
<dbReference type="OrthoDB" id="347657at2759"/>
<keyword evidence="5 10" id="KW-0547">Nucleotide-binding</keyword>
<dbReference type="SUPFAM" id="SSF50729">
    <property type="entry name" value="PH domain-like"/>
    <property type="match status" value="1"/>
</dbReference>
<comment type="caution">
    <text evidence="13">The sequence shown here is derived from an EMBL/GenBank/DDBJ whole genome shotgun (WGS) entry which is preliminary data.</text>
</comment>
<keyword evidence="4" id="KW-0808">Transferase</keyword>
<evidence type="ECO:0000256" key="9">
    <source>
        <dbReference type="ARBA" id="ARBA00048679"/>
    </source>
</evidence>
<dbReference type="Gene3D" id="2.30.29.30">
    <property type="entry name" value="Pleckstrin-homology domain (PH domain)/Phosphotyrosine-binding domain (PTB)"/>
    <property type="match status" value="1"/>
</dbReference>
<dbReference type="EC" id="2.7.11.1" evidence="2"/>
<dbReference type="AlphaFoldDB" id="A0A401GH01"/>